<reference evidence="5 6" key="1">
    <citation type="journal article" date="2024" name="Science">
        <title>Giant polyketide synthase enzymes in the biosynthesis of giant marine polyether toxins.</title>
        <authorList>
            <person name="Fallon T.R."/>
            <person name="Shende V.V."/>
            <person name="Wierzbicki I.H."/>
            <person name="Pendleton A.L."/>
            <person name="Watervoot N.F."/>
            <person name="Auber R.P."/>
            <person name="Gonzalez D.J."/>
            <person name="Wisecaver J.H."/>
            <person name="Moore B.S."/>
        </authorList>
    </citation>
    <scope>NUCLEOTIDE SEQUENCE [LARGE SCALE GENOMIC DNA]</scope>
    <source>
        <strain evidence="5 6">12B1</strain>
    </source>
</reference>
<dbReference type="PRINTS" id="PR00114">
    <property type="entry name" value="STPHPHTASE"/>
</dbReference>
<feature type="region of interest" description="Disordered" evidence="2">
    <location>
        <begin position="1"/>
        <end position="94"/>
    </location>
</feature>
<evidence type="ECO:0000259" key="3">
    <source>
        <dbReference type="PROSITE" id="PS00125"/>
    </source>
</evidence>
<dbReference type="AlphaFoldDB" id="A0AB34K4B3"/>
<feature type="region of interest" description="Disordered" evidence="2">
    <location>
        <begin position="459"/>
        <end position="550"/>
    </location>
</feature>
<evidence type="ECO:0000313" key="6">
    <source>
        <dbReference type="Proteomes" id="UP001515480"/>
    </source>
</evidence>
<dbReference type="PANTHER" id="PTHR46422">
    <property type="entry name" value="SERINE/THREONINE-PROTEIN PHOSPHATASE BSL3"/>
    <property type="match status" value="1"/>
</dbReference>
<dbReference type="InterPro" id="IPR004843">
    <property type="entry name" value="Calcineurin-like_PHP"/>
</dbReference>
<dbReference type="GO" id="GO:0004722">
    <property type="term" value="F:protein serine/threonine phosphatase activity"/>
    <property type="evidence" value="ECO:0007669"/>
    <property type="project" value="UniProtKB-EC"/>
</dbReference>
<dbReference type="InterPro" id="IPR006186">
    <property type="entry name" value="Ser/Thr-sp_prot-phosphatase"/>
</dbReference>
<dbReference type="InterPro" id="IPR029052">
    <property type="entry name" value="Metallo-depent_PP-like"/>
</dbReference>
<name>A0AB34K4B3_PRYPA</name>
<dbReference type="EC" id="3.1.3.16" evidence="1"/>
<dbReference type="Gene3D" id="3.60.21.10">
    <property type="match status" value="1"/>
</dbReference>
<comment type="similarity">
    <text evidence="1">Belongs to the PPP phosphatase family.</text>
</comment>
<evidence type="ECO:0000256" key="1">
    <source>
        <dbReference type="RuleBase" id="RU004273"/>
    </source>
</evidence>
<protein>
    <recommendedName>
        <fullName evidence="1">Serine/threonine-protein phosphatase</fullName>
        <ecNumber evidence="1">3.1.3.16</ecNumber>
    </recommendedName>
</protein>
<dbReference type="Proteomes" id="UP001515480">
    <property type="component" value="Unassembled WGS sequence"/>
</dbReference>
<evidence type="ECO:0000256" key="2">
    <source>
        <dbReference type="SAM" id="MobiDB-lite"/>
    </source>
</evidence>
<gene>
    <name evidence="4" type="ORF">AB1Y20_000041</name>
    <name evidence="5" type="ORF">AB1Y20_000055</name>
</gene>
<dbReference type="SMART" id="SM00156">
    <property type="entry name" value="PP2Ac"/>
    <property type="match status" value="1"/>
</dbReference>
<keyword evidence="1" id="KW-0378">Hydrolase</keyword>
<evidence type="ECO:0000313" key="4">
    <source>
        <dbReference type="EMBL" id="KAL1529080.1"/>
    </source>
</evidence>
<keyword evidence="6" id="KW-1185">Reference proteome</keyword>
<comment type="catalytic activity">
    <reaction evidence="1">
        <text>O-phospho-L-threonyl-[protein] + H2O = L-threonyl-[protein] + phosphate</text>
        <dbReference type="Rhea" id="RHEA:47004"/>
        <dbReference type="Rhea" id="RHEA-COMP:11060"/>
        <dbReference type="Rhea" id="RHEA-COMP:11605"/>
        <dbReference type="ChEBI" id="CHEBI:15377"/>
        <dbReference type="ChEBI" id="CHEBI:30013"/>
        <dbReference type="ChEBI" id="CHEBI:43474"/>
        <dbReference type="ChEBI" id="CHEBI:61977"/>
        <dbReference type="EC" id="3.1.3.16"/>
    </reaction>
</comment>
<dbReference type="EMBL" id="JBGBPQ010000001">
    <property type="protein sequence ID" value="KAL1529095.1"/>
    <property type="molecule type" value="Genomic_DNA"/>
</dbReference>
<comment type="caution">
    <text evidence="5">The sequence shown here is derived from an EMBL/GenBank/DDBJ whole genome shotgun (WGS) entry which is preliminary data.</text>
</comment>
<feature type="domain" description="Serine/threonine specific protein phosphatases" evidence="3">
    <location>
        <begin position="251"/>
        <end position="256"/>
    </location>
</feature>
<proteinExistence type="inferred from homology"/>
<dbReference type="SUPFAM" id="SSF56300">
    <property type="entry name" value="Metallo-dependent phosphatases"/>
    <property type="match status" value="1"/>
</dbReference>
<evidence type="ECO:0000313" key="5">
    <source>
        <dbReference type="EMBL" id="KAL1529095.1"/>
    </source>
</evidence>
<dbReference type="PANTHER" id="PTHR46422:SF11">
    <property type="entry name" value="SERINE_THREONINE-PROTEIN PHOSPHATASE"/>
    <property type="match status" value="1"/>
</dbReference>
<dbReference type="EMBL" id="JBGBPQ010000001">
    <property type="protein sequence ID" value="KAL1529080.1"/>
    <property type="molecule type" value="Genomic_DNA"/>
</dbReference>
<organism evidence="5 6">
    <name type="scientific">Prymnesium parvum</name>
    <name type="common">Toxic golden alga</name>
    <dbReference type="NCBI Taxonomy" id="97485"/>
    <lineage>
        <taxon>Eukaryota</taxon>
        <taxon>Haptista</taxon>
        <taxon>Haptophyta</taxon>
        <taxon>Prymnesiophyceae</taxon>
        <taxon>Prymnesiales</taxon>
        <taxon>Prymnesiaceae</taxon>
        <taxon>Prymnesium</taxon>
    </lineage>
</organism>
<dbReference type="PROSITE" id="PS00125">
    <property type="entry name" value="SER_THR_PHOSPHATASE"/>
    <property type="match status" value="1"/>
</dbReference>
<feature type="compositionally biased region" description="Polar residues" evidence="2">
    <location>
        <begin position="8"/>
        <end position="28"/>
    </location>
</feature>
<accession>A0AB34K4B3</accession>
<dbReference type="Pfam" id="PF00149">
    <property type="entry name" value="Metallophos"/>
    <property type="match status" value="1"/>
</dbReference>
<feature type="compositionally biased region" description="Polar residues" evidence="2">
    <location>
        <begin position="481"/>
        <end position="502"/>
    </location>
</feature>
<sequence length="550" mass="60450">MHSEDDPPSTQEDPPSTQEDPPSTQEDPPSTRGEAPSSSVCPPVGLPSPDKLLRRGQSSSDEAISSRDGGASALGKRKVGPSPTMSRKAEVANWHGELSRTISIDRLPQEGKRLSGGHALTRAASVHGLESRAIALLLDPRGWRPPAHRLFPMNSDELIALCGSVQELFQKEPSMLQLSAPIKVFGDIHGQYSDLMRIFNQYGSPDRETGDIQLVDYLFLGDFVDRGKHSLETLVLLLSLKIRFPTRVFLVRGNHESPEVNARDGFLHECVERLGGKRPGVAAWKRFNELFEWLPVAALINGCILCVHGGIGRTIDTLDQISQLQRPLRMGGASNETLLDLLWSDPTASDDVNGVHTNQERGAPVVCYGPDRVHSFLRRNRLSLIVRGHECVMDGFQRFAGGKLITVFSATNYCNKWANAGAILLIGKDLEVTPKLIYPTEDLEQLHGVWLHRADATAEHLQDMRPPTPPRGCGSEDDEPTSPTAVTRETPRMSSRQLNQLRTVEEGSEEQCDLQPSMPTPPRPNGALREMLPPSPPSRLTPKRAASSPL</sequence>